<feature type="compositionally biased region" description="Low complexity" evidence="11">
    <location>
        <begin position="161"/>
        <end position="170"/>
    </location>
</feature>
<name>A0A1S8DJP2_9GAMM</name>
<dbReference type="OrthoDB" id="1628901at2"/>
<keyword evidence="4 10" id="KW-1003">Cell membrane</keyword>
<keyword evidence="3 10" id="KW-0813">Transport</keyword>
<evidence type="ECO:0000256" key="4">
    <source>
        <dbReference type="ARBA" id="ARBA00022475"/>
    </source>
</evidence>
<evidence type="ECO:0000256" key="7">
    <source>
        <dbReference type="ARBA" id="ARBA00022927"/>
    </source>
</evidence>
<keyword evidence="8" id="KW-1133">Transmembrane helix</keyword>
<dbReference type="InterPro" id="IPR003538">
    <property type="entry name" value="TonB"/>
</dbReference>
<keyword evidence="10" id="KW-0735">Signal-anchor</keyword>
<gene>
    <name evidence="13" type="ORF">BXT89_04725</name>
</gene>
<evidence type="ECO:0000256" key="11">
    <source>
        <dbReference type="SAM" id="MobiDB-lite"/>
    </source>
</evidence>
<evidence type="ECO:0000256" key="3">
    <source>
        <dbReference type="ARBA" id="ARBA00022448"/>
    </source>
</evidence>
<evidence type="ECO:0000313" key="13">
    <source>
        <dbReference type="EMBL" id="ONM45026.1"/>
    </source>
</evidence>
<dbReference type="InterPro" id="IPR051045">
    <property type="entry name" value="TonB-dependent_transducer"/>
</dbReference>
<dbReference type="PRINTS" id="PR01374">
    <property type="entry name" value="TONBPROTEIN"/>
</dbReference>
<dbReference type="Gene3D" id="3.30.1150.10">
    <property type="match status" value="1"/>
</dbReference>
<evidence type="ECO:0000259" key="12">
    <source>
        <dbReference type="PROSITE" id="PS52015"/>
    </source>
</evidence>
<evidence type="ECO:0000256" key="5">
    <source>
        <dbReference type="ARBA" id="ARBA00022519"/>
    </source>
</evidence>
<dbReference type="InterPro" id="IPR006260">
    <property type="entry name" value="TonB/TolA_C"/>
</dbReference>
<organism evidence="13 14">
    <name type="scientific">Halopseudomonas pachastrellae</name>
    <dbReference type="NCBI Taxonomy" id="254161"/>
    <lineage>
        <taxon>Bacteria</taxon>
        <taxon>Pseudomonadati</taxon>
        <taxon>Pseudomonadota</taxon>
        <taxon>Gammaproteobacteria</taxon>
        <taxon>Pseudomonadales</taxon>
        <taxon>Pseudomonadaceae</taxon>
        <taxon>Halopseudomonas</taxon>
    </lineage>
</organism>
<dbReference type="STRING" id="254161.SAMN05216256_107106"/>
<dbReference type="GO" id="GO:0015031">
    <property type="term" value="P:protein transport"/>
    <property type="evidence" value="ECO:0007669"/>
    <property type="project" value="UniProtKB-UniRule"/>
</dbReference>
<protein>
    <recommendedName>
        <fullName evidence="10">Protein TonB</fullName>
    </recommendedName>
</protein>
<dbReference type="NCBIfam" id="TIGR01352">
    <property type="entry name" value="tonB_Cterm"/>
    <property type="match status" value="1"/>
</dbReference>
<keyword evidence="5 10" id="KW-0997">Cell inner membrane</keyword>
<feature type="domain" description="TonB C-terminal" evidence="12">
    <location>
        <begin position="180"/>
        <end position="273"/>
    </location>
</feature>
<dbReference type="PANTHER" id="PTHR33446">
    <property type="entry name" value="PROTEIN TONB-RELATED"/>
    <property type="match status" value="1"/>
</dbReference>
<evidence type="ECO:0000256" key="1">
    <source>
        <dbReference type="ARBA" id="ARBA00004383"/>
    </source>
</evidence>
<keyword evidence="9" id="KW-0472">Membrane</keyword>
<proteinExistence type="inferred from homology"/>
<evidence type="ECO:0000256" key="10">
    <source>
        <dbReference type="RuleBase" id="RU362123"/>
    </source>
</evidence>
<dbReference type="GO" id="GO:0098797">
    <property type="term" value="C:plasma membrane protein complex"/>
    <property type="evidence" value="ECO:0007669"/>
    <property type="project" value="TreeGrafter"/>
</dbReference>
<dbReference type="PROSITE" id="PS52015">
    <property type="entry name" value="TONB_CTD"/>
    <property type="match status" value="1"/>
</dbReference>
<evidence type="ECO:0000256" key="9">
    <source>
        <dbReference type="ARBA" id="ARBA00023136"/>
    </source>
</evidence>
<dbReference type="SUPFAM" id="SSF74653">
    <property type="entry name" value="TolA/TonB C-terminal domain"/>
    <property type="match status" value="1"/>
</dbReference>
<dbReference type="GO" id="GO:0031992">
    <property type="term" value="F:energy transducer activity"/>
    <property type="evidence" value="ECO:0007669"/>
    <property type="project" value="InterPro"/>
</dbReference>
<reference evidence="13 14" key="1">
    <citation type="submission" date="2017-01" db="EMBL/GenBank/DDBJ databases">
        <title>Draft genome sequence of Pseudomonas pachastrellae type strain CCUG 46540T from a deep sea.</title>
        <authorList>
            <person name="Gomila M."/>
            <person name="Mulet M."/>
            <person name="Lalucat J."/>
            <person name="Garcia-Valdes E."/>
        </authorList>
    </citation>
    <scope>NUCLEOTIDE SEQUENCE [LARGE SCALE GENOMIC DNA]</scope>
    <source>
        <strain evidence="13 14">CCUG 46540</strain>
    </source>
</reference>
<dbReference type="InterPro" id="IPR037682">
    <property type="entry name" value="TonB_C"/>
</dbReference>
<evidence type="ECO:0000313" key="14">
    <source>
        <dbReference type="Proteomes" id="UP000242847"/>
    </source>
</evidence>
<evidence type="ECO:0000256" key="2">
    <source>
        <dbReference type="ARBA" id="ARBA00006555"/>
    </source>
</evidence>
<dbReference type="RefSeq" id="WP_083725222.1">
    <property type="nucleotide sequence ID" value="NZ_FOUD01000007.1"/>
</dbReference>
<comment type="caution">
    <text evidence="13">The sequence shown here is derived from an EMBL/GenBank/DDBJ whole genome shotgun (WGS) entry which is preliminary data.</text>
</comment>
<dbReference type="GO" id="GO:0015891">
    <property type="term" value="P:siderophore transport"/>
    <property type="evidence" value="ECO:0007669"/>
    <property type="project" value="InterPro"/>
</dbReference>
<evidence type="ECO:0000256" key="6">
    <source>
        <dbReference type="ARBA" id="ARBA00022692"/>
    </source>
</evidence>
<comment type="similarity">
    <text evidence="2 10">Belongs to the TonB family.</text>
</comment>
<evidence type="ECO:0000256" key="8">
    <source>
        <dbReference type="ARBA" id="ARBA00022989"/>
    </source>
</evidence>
<feature type="compositionally biased region" description="Basic and acidic residues" evidence="11">
    <location>
        <begin position="115"/>
        <end position="144"/>
    </location>
</feature>
<dbReference type="Proteomes" id="UP000242847">
    <property type="component" value="Unassembled WGS sequence"/>
</dbReference>
<dbReference type="GO" id="GO:0030288">
    <property type="term" value="C:outer membrane-bounded periplasmic space"/>
    <property type="evidence" value="ECO:0007669"/>
    <property type="project" value="InterPro"/>
</dbReference>
<dbReference type="EMBL" id="MUBC01000007">
    <property type="protein sequence ID" value="ONM45026.1"/>
    <property type="molecule type" value="Genomic_DNA"/>
</dbReference>
<dbReference type="Pfam" id="PF03544">
    <property type="entry name" value="TonB_C"/>
    <property type="match status" value="1"/>
</dbReference>
<dbReference type="AlphaFoldDB" id="A0A1S8DJP2"/>
<feature type="region of interest" description="Disordered" evidence="11">
    <location>
        <begin position="115"/>
        <end position="170"/>
    </location>
</feature>
<dbReference type="PANTHER" id="PTHR33446:SF2">
    <property type="entry name" value="PROTEIN TONB"/>
    <property type="match status" value="1"/>
</dbReference>
<comment type="function">
    <text evidence="10">Interacts with outer membrane receptor proteins that carry out high-affinity binding and energy dependent uptake into the periplasmic space of specific substrates. It could act to transduce energy from the cytoplasmic membrane to specific energy-requiring processes in the outer membrane, resulting in the release into the periplasm of ligands bound by these outer membrane proteins.</text>
</comment>
<comment type="subcellular location">
    <subcellularLocation>
        <location evidence="1 10">Cell inner membrane</location>
        <topology evidence="1 10">Single-pass membrane protein</topology>
        <orientation evidence="1 10">Periplasmic side</orientation>
    </subcellularLocation>
</comment>
<accession>A0A1S8DJP2</accession>
<feature type="region of interest" description="Disordered" evidence="11">
    <location>
        <begin position="69"/>
        <end position="101"/>
    </location>
</feature>
<keyword evidence="7 10" id="KW-0653">Protein transport</keyword>
<keyword evidence="14" id="KW-1185">Reference proteome</keyword>
<sequence>MSTASPILTNSEHRCSIPGEARSSVALPLLATALLHTAIAAMLWQGWAPASPSPAAQAPSLRTQLVTLPAPQPEPLVEPPAAAPPPEPAPPPPVAEAPPPKPVVDEAAIARKRLEQEQEQQRQRELRQQQEATERERERAEQQRLAEAAAAEQQRRDELARQQAQAHAHAHAAAEAARIAAEQQYRPINKPEPDYPRRALTQKLEGDCTVEYDVTASGRVDNPRLVDGACDSPLFARPSLAAARDFIYQPRLVDGQPVTVAGVRNTFRYRLSQ</sequence>
<feature type="compositionally biased region" description="Pro residues" evidence="11">
    <location>
        <begin position="70"/>
        <end position="101"/>
    </location>
</feature>
<keyword evidence="6" id="KW-0812">Transmembrane</keyword>
<dbReference type="GO" id="GO:0055085">
    <property type="term" value="P:transmembrane transport"/>
    <property type="evidence" value="ECO:0007669"/>
    <property type="project" value="InterPro"/>
</dbReference>